<evidence type="ECO:0000313" key="2">
    <source>
        <dbReference type="Proteomes" id="UP000235703"/>
    </source>
</evidence>
<dbReference type="EMBL" id="PNFZ01000002">
    <property type="protein sequence ID" value="PMB98381.1"/>
    <property type="molecule type" value="Genomic_DNA"/>
</dbReference>
<dbReference type="PANTHER" id="PTHR48100:SF1">
    <property type="entry name" value="HISTIDINE PHOSPHATASE FAMILY PROTEIN-RELATED"/>
    <property type="match status" value="1"/>
</dbReference>
<dbReference type="SUPFAM" id="SSF53254">
    <property type="entry name" value="Phosphoglycerate mutase-like"/>
    <property type="match status" value="1"/>
</dbReference>
<dbReference type="GO" id="GO:0016791">
    <property type="term" value="F:phosphatase activity"/>
    <property type="evidence" value="ECO:0007669"/>
    <property type="project" value="TreeGrafter"/>
</dbReference>
<evidence type="ECO:0000313" key="1">
    <source>
        <dbReference type="EMBL" id="PMB98381.1"/>
    </source>
</evidence>
<evidence type="ECO:0008006" key="3">
    <source>
        <dbReference type="Google" id="ProtNLM"/>
    </source>
</evidence>
<dbReference type="Pfam" id="PF00300">
    <property type="entry name" value="His_Phos_1"/>
    <property type="match status" value="1"/>
</dbReference>
<protein>
    <recommendedName>
        <fullName evidence="3">Histidine phosphatase family protein</fullName>
    </recommendedName>
</protein>
<dbReference type="GO" id="GO:0005737">
    <property type="term" value="C:cytoplasm"/>
    <property type="evidence" value="ECO:0007669"/>
    <property type="project" value="TreeGrafter"/>
</dbReference>
<gene>
    <name evidence="1" type="ORF">CJ198_03250</name>
</gene>
<comment type="caution">
    <text evidence="1">The sequence shown here is derived from an EMBL/GenBank/DDBJ whole genome shotgun (WGS) entry which is preliminary data.</text>
</comment>
<proteinExistence type="predicted"/>
<dbReference type="InterPro" id="IPR029033">
    <property type="entry name" value="His_PPase_superfam"/>
</dbReference>
<sequence>MSSFLGRTLGAALLTRGTDCLDVFLIRHGQQTRPGPDAPEAASYDPPLSATGRAQAEAAADALAARPITAVYASQLARAHDTAAAIAARHRLVVGTDERLAEVGIFQQVPAHLSFEQAVGQRAAAEAAETMVRTRKWDALPLGEGSQAFRTRVHTAIWELARLHLPEPGSAMRAREAAERSGEPVPHPQAIAIACHGGVINAFLAEEYGLEADFLFRPAHAGITRVRFAADRAVMLTGNELGHLEDRQLLTF</sequence>
<dbReference type="AlphaFoldDB" id="A0A2N6PI63"/>
<dbReference type="RefSeq" id="WP_102160809.1">
    <property type="nucleotide sequence ID" value="NZ_PNFZ01000002.1"/>
</dbReference>
<accession>A0A2N6PI63</accession>
<dbReference type="OrthoDB" id="280692at2"/>
<keyword evidence="2" id="KW-1185">Reference proteome</keyword>
<dbReference type="Gene3D" id="3.40.50.1240">
    <property type="entry name" value="Phosphoglycerate mutase-like"/>
    <property type="match status" value="1"/>
</dbReference>
<name>A0A2N6PI63_9MICO</name>
<reference evidence="1 2" key="1">
    <citation type="submission" date="2017-09" db="EMBL/GenBank/DDBJ databases">
        <title>Bacterial strain isolated from the female urinary microbiota.</title>
        <authorList>
            <person name="Thomas-White K."/>
            <person name="Kumar N."/>
            <person name="Forster S."/>
            <person name="Putonti C."/>
            <person name="Lawley T."/>
            <person name="Wolfe A.J."/>
        </authorList>
    </citation>
    <scope>NUCLEOTIDE SEQUENCE [LARGE SCALE GENOMIC DNA]</scope>
    <source>
        <strain evidence="1 2">UMB0680</strain>
    </source>
</reference>
<dbReference type="SMART" id="SM00855">
    <property type="entry name" value="PGAM"/>
    <property type="match status" value="1"/>
</dbReference>
<dbReference type="Proteomes" id="UP000235703">
    <property type="component" value="Unassembled WGS sequence"/>
</dbReference>
<dbReference type="InterPro" id="IPR050275">
    <property type="entry name" value="PGM_Phosphatase"/>
</dbReference>
<dbReference type="PANTHER" id="PTHR48100">
    <property type="entry name" value="BROAD-SPECIFICITY PHOSPHATASE YOR283W-RELATED"/>
    <property type="match status" value="1"/>
</dbReference>
<organism evidence="1 2">
    <name type="scientific">Brevibacterium luteolum</name>
    <dbReference type="NCBI Taxonomy" id="199591"/>
    <lineage>
        <taxon>Bacteria</taxon>
        <taxon>Bacillati</taxon>
        <taxon>Actinomycetota</taxon>
        <taxon>Actinomycetes</taxon>
        <taxon>Micrococcales</taxon>
        <taxon>Brevibacteriaceae</taxon>
        <taxon>Brevibacterium</taxon>
    </lineage>
</organism>
<dbReference type="InterPro" id="IPR013078">
    <property type="entry name" value="His_Pase_superF_clade-1"/>
</dbReference>